<dbReference type="Gene3D" id="3.30.565.10">
    <property type="entry name" value="Histidine kinase-like ATPase, C-terminal domain"/>
    <property type="match status" value="1"/>
</dbReference>
<dbReference type="GO" id="GO:0016020">
    <property type="term" value="C:membrane"/>
    <property type="evidence" value="ECO:0007669"/>
    <property type="project" value="InterPro"/>
</dbReference>
<dbReference type="EC" id="2.7.13.3" evidence="2"/>
<dbReference type="Gene3D" id="1.20.5.1930">
    <property type="match status" value="1"/>
</dbReference>
<feature type="transmembrane region" description="Helical" evidence="9">
    <location>
        <begin position="51"/>
        <end position="67"/>
    </location>
</feature>
<sequence>MFTMTWDHPYRRRGRKRLIPLLVAAIQMIGVTFASHFPANQAPATPRSLDLLAYALLAGSALAMWLVHVRVELALGVVTALTATYLALGYPWGPFFLAFLFMLILAVVLGRQLSAALTAAAGYALFVWLTARRGIDPLSWHSLVAAVVIVGVLLFAQVVRANRDRIVEQRRRRAGDERLRMAREVHDVVAHHISLINVQAGVALHLLDDDPEQARTALAAIKQASRDTLRELRQTLGVLRGVDEQAPRSPAPSLDRLDELVERFATAGLRVDVHVTGRPRPLPTAVDLAAYRIVQESLTNVHRHAGVDSAEVTVGYDTDEIVLDITDRGRGGDAAEGNGLSGIRERAASLGGTVAVGPRPEGGFTVCAVLPTGGDS</sequence>
<evidence type="ECO:0000256" key="1">
    <source>
        <dbReference type="ARBA" id="ARBA00000085"/>
    </source>
</evidence>
<dbReference type="Pfam" id="PF02518">
    <property type="entry name" value="HATPase_c"/>
    <property type="match status" value="1"/>
</dbReference>
<protein>
    <recommendedName>
        <fullName evidence="2">histidine kinase</fullName>
        <ecNumber evidence="2">2.7.13.3</ecNumber>
    </recommendedName>
</protein>
<keyword evidence="9" id="KW-0472">Membrane</keyword>
<keyword evidence="9" id="KW-1133">Transmembrane helix</keyword>
<keyword evidence="13" id="KW-1185">Reference proteome</keyword>
<dbReference type="GO" id="GO:0000155">
    <property type="term" value="F:phosphorelay sensor kinase activity"/>
    <property type="evidence" value="ECO:0007669"/>
    <property type="project" value="InterPro"/>
</dbReference>
<reference evidence="12 13" key="1">
    <citation type="submission" date="2021-01" db="EMBL/GenBank/DDBJ databases">
        <title>Whole genome shotgun sequence of Catellatospora bangladeshensis NBRC 107357.</title>
        <authorList>
            <person name="Komaki H."/>
            <person name="Tamura T."/>
        </authorList>
    </citation>
    <scope>NUCLEOTIDE SEQUENCE [LARGE SCALE GENOMIC DNA]</scope>
    <source>
        <strain evidence="12 13">NBRC 107357</strain>
    </source>
</reference>
<gene>
    <name evidence="12" type="ORF">Cba03nite_23820</name>
</gene>
<dbReference type="PANTHER" id="PTHR24421:SF10">
    <property type="entry name" value="NITRATE_NITRITE SENSOR PROTEIN NARQ"/>
    <property type="match status" value="1"/>
</dbReference>
<dbReference type="InterPro" id="IPR050482">
    <property type="entry name" value="Sensor_HK_TwoCompSys"/>
</dbReference>
<dbReference type="EMBL" id="BONF01000011">
    <property type="protein sequence ID" value="GIF81033.1"/>
    <property type="molecule type" value="Genomic_DNA"/>
</dbReference>
<feature type="domain" description="Signal transduction histidine kinase subgroup 3 dimerisation and phosphoacceptor" evidence="11">
    <location>
        <begin position="177"/>
        <end position="242"/>
    </location>
</feature>
<keyword evidence="5" id="KW-0547">Nucleotide-binding</keyword>
<feature type="transmembrane region" description="Helical" evidence="9">
    <location>
        <begin position="138"/>
        <end position="159"/>
    </location>
</feature>
<dbReference type="AlphaFoldDB" id="A0A8J3JLT0"/>
<comment type="catalytic activity">
    <reaction evidence="1">
        <text>ATP + protein L-histidine = ADP + protein N-phospho-L-histidine.</text>
        <dbReference type="EC" id="2.7.13.3"/>
    </reaction>
</comment>
<evidence type="ECO:0000256" key="5">
    <source>
        <dbReference type="ARBA" id="ARBA00022741"/>
    </source>
</evidence>
<evidence type="ECO:0000259" key="10">
    <source>
        <dbReference type="Pfam" id="PF02518"/>
    </source>
</evidence>
<evidence type="ECO:0000256" key="9">
    <source>
        <dbReference type="SAM" id="Phobius"/>
    </source>
</evidence>
<evidence type="ECO:0000256" key="8">
    <source>
        <dbReference type="ARBA" id="ARBA00023012"/>
    </source>
</evidence>
<evidence type="ECO:0000313" key="13">
    <source>
        <dbReference type="Proteomes" id="UP000601223"/>
    </source>
</evidence>
<dbReference type="InterPro" id="IPR003594">
    <property type="entry name" value="HATPase_dom"/>
</dbReference>
<evidence type="ECO:0000313" key="12">
    <source>
        <dbReference type="EMBL" id="GIF81033.1"/>
    </source>
</evidence>
<dbReference type="SUPFAM" id="SSF55874">
    <property type="entry name" value="ATPase domain of HSP90 chaperone/DNA topoisomerase II/histidine kinase"/>
    <property type="match status" value="1"/>
</dbReference>
<evidence type="ECO:0000256" key="2">
    <source>
        <dbReference type="ARBA" id="ARBA00012438"/>
    </source>
</evidence>
<keyword evidence="8" id="KW-0902">Two-component regulatory system</keyword>
<evidence type="ECO:0000256" key="7">
    <source>
        <dbReference type="ARBA" id="ARBA00022840"/>
    </source>
</evidence>
<feature type="domain" description="Histidine kinase/HSP90-like ATPase" evidence="10">
    <location>
        <begin position="289"/>
        <end position="372"/>
    </location>
</feature>
<evidence type="ECO:0000256" key="3">
    <source>
        <dbReference type="ARBA" id="ARBA00022553"/>
    </source>
</evidence>
<comment type="caution">
    <text evidence="12">The sequence shown here is derived from an EMBL/GenBank/DDBJ whole genome shotgun (WGS) entry which is preliminary data.</text>
</comment>
<dbReference type="InterPro" id="IPR011712">
    <property type="entry name" value="Sig_transdc_His_kin_sub3_dim/P"/>
</dbReference>
<proteinExistence type="predicted"/>
<dbReference type="CDD" id="cd16917">
    <property type="entry name" value="HATPase_UhpB-NarQ-NarX-like"/>
    <property type="match status" value="1"/>
</dbReference>
<dbReference type="PANTHER" id="PTHR24421">
    <property type="entry name" value="NITRATE/NITRITE SENSOR PROTEIN NARX-RELATED"/>
    <property type="match status" value="1"/>
</dbReference>
<keyword evidence="9" id="KW-0812">Transmembrane</keyword>
<dbReference type="Proteomes" id="UP000601223">
    <property type="component" value="Unassembled WGS sequence"/>
</dbReference>
<evidence type="ECO:0000256" key="6">
    <source>
        <dbReference type="ARBA" id="ARBA00022777"/>
    </source>
</evidence>
<accession>A0A8J3JLT0</accession>
<feature type="transmembrane region" description="Helical" evidence="9">
    <location>
        <begin position="21"/>
        <end position="39"/>
    </location>
</feature>
<organism evidence="12 13">
    <name type="scientific">Catellatospora bangladeshensis</name>
    <dbReference type="NCBI Taxonomy" id="310355"/>
    <lineage>
        <taxon>Bacteria</taxon>
        <taxon>Bacillati</taxon>
        <taxon>Actinomycetota</taxon>
        <taxon>Actinomycetes</taxon>
        <taxon>Micromonosporales</taxon>
        <taxon>Micromonosporaceae</taxon>
        <taxon>Catellatospora</taxon>
    </lineage>
</organism>
<evidence type="ECO:0000259" key="11">
    <source>
        <dbReference type="Pfam" id="PF07730"/>
    </source>
</evidence>
<keyword evidence="3" id="KW-0597">Phosphoprotein</keyword>
<keyword evidence="6 12" id="KW-0418">Kinase</keyword>
<dbReference type="GO" id="GO:0005524">
    <property type="term" value="F:ATP binding"/>
    <property type="evidence" value="ECO:0007669"/>
    <property type="project" value="UniProtKB-KW"/>
</dbReference>
<dbReference type="InterPro" id="IPR036890">
    <property type="entry name" value="HATPase_C_sf"/>
</dbReference>
<dbReference type="GO" id="GO:0046983">
    <property type="term" value="F:protein dimerization activity"/>
    <property type="evidence" value="ECO:0007669"/>
    <property type="project" value="InterPro"/>
</dbReference>
<feature type="transmembrane region" description="Helical" evidence="9">
    <location>
        <begin position="98"/>
        <end position="126"/>
    </location>
</feature>
<dbReference type="Pfam" id="PF07730">
    <property type="entry name" value="HisKA_3"/>
    <property type="match status" value="1"/>
</dbReference>
<keyword evidence="7" id="KW-0067">ATP-binding</keyword>
<keyword evidence="4" id="KW-0808">Transferase</keyword>
<name>A0A8J3JLT0_9ACTN</name>
<evidence type="ECO:0000256" key="4">
    <source>
        <dbReference type="ARBA" id="ARBA00022679"/>
    </source>
</evidence>